<evidence type="ECO:0000313" key="13">
    <source>
        <dbReference type="Proteomes" id="UP000245942"/>
    </source>
</evidence>
<dbReference type="EMBL" id="KZ819322">
    <property type="protein sequence ID" value="PWN23036.1"/>
    <property type="molecule type" value="Genomic_DNA"/>
</dbReference>
<feature type="region of interest" description="Disordered" evidence="11">
    <location>
        <begin position="259"/>
        <end position="287"/>
    </location>
</feature>
<evidence type="ECO:0000313" key="12">
    <source>
        <dbReference type="EMBL" id="PWN23036.1"/>
    </source>
</evidence>
<dbReference type="PANTHER" id="PTHR14527:SF2">
    <property type="entry name" value="PROTEIN MIS12 HOMOLOG"/>
    <property type="match status" value="1"/>
</dbReference>
<evidence type="ECO:0000256" key="1">
    <source>
        <dbReference type="ARBA" id="ARBA00004629"/>
    </source>
</evidence>
<keyword evidence="13" id="KW-1185">Reference proteome</keyword>
<dbReference type="InterPro" id="IPR008685">
    <property type="entry name" value="Centromere_Mis12"/>
</dbReference>
<evidence type="ECO:0000256" key="6">
    <source>
        <dbReference type="ARBA" id="ARBA00022838"/>
    </source>
</evidence>
<feature type="region of interest" description="Disordered" evidence="11">
    <location>
        <begin position="1"/>
        <end position="34"/>
    </location>
</feature>
<evidence type="ECO:0000256" key="7">
    <source>
        <dbReference type="ARBA" id="ARBA00023054"/>
    </source>
</evidence>
<comment type="similarity">
    <text evidence="2">Belongs to the mis12 family.</text>
</comment>
<keyword evidence="7 10" id="KW-0175">Coiled coil</keyword>
<feature type="region of interest" description="Disordered" evidence="11">
    <location>
        <begin position="309"/>
        <end position="412"/>
    </location>
</feature>
<dbReference type="GO" id="GO:0005634">
    <property type="term" value="C:nucleus"/>
    <property type="evidence" value="ECO:0007669"/>
    <property type="project" value="InterPro"/>
</dbReference>
<keyword evidence="5" id="KW-0498">Mitosis</keyword>
<accession>A0A316UCW0</accession>
<evidence type="ECO:0000256" key="10">
    <source>
        <dbReference type="SAM" id="Coils"/>
    </source>
</evidence>
<evidence type="ECO:0000256" key="3">
    <source>
        <dbReference type="ARBA" id="ARBA00022454"/>
    </source>
</evidence>
<dbReference type="PANTHER" id="PTHR14527">
    <property type="entry name" value="PROTEIN MIS12 HOMOLOG"/>
    <property type="match status" value="1"/>
</dbReference>
<dbReference type="GO" id="GO:0051301">
    <property type="term" value="P:cell division"/>
    <property type="evidence" value="ECO:0007669"/>
    <property type="project" value="UniProtKB-KW"/>
</dbReference>
<protein>
    <recommendedName>
        <fullName evidence="14">Mis12-domain-containing protein</fullName>
    </recommendedName>
</protein>
<dbReference type="Pfam" id="PF05859">
    <property type="entry name" value="Mis12"/>
    <property type="match status" value="1"/>
</dbReference>
<dbReference type="GO" id="GO:0051382">
    <property type="term" value="P:kinetochore assembly"/>
    <property type="evidence" value="ECO:0007669"/>
    <property type="project" value="TreeGrafter"/>
</dbReference>
<evidence type="ECO:0000256" key="9">
    <source>
        <dbReference type="ARBA" id="ARBA00023328"/>
    </source>
</evidence>
<keyword evidence="9" id="KW-0137">Centromere</keyword>
<evidence type="ECO:0000256" key="2">
    <source>
        <dbReference type="ARBA" id="ARBA00008643"/>
    </source>
</evidence>
<evidence type="ECO:0000256" key="11">
    <source>
        <dbReference type="SAM" id="MobiDB-lite"/>
    </source>
</evidence>
<reference evidence="12 13" key="1">
    <citation type="journal article" date="2018" name="Mol. Biol. Evol.">
        <title>Broad Genomic Sampling Reveals a Smut Pathogenic Ancestry of the Fungal Clade Ustilaginomycotina.</title>
        <authorList>
            <person name="Kijpornyongpan T."/>
            <person name="Mondo S.J."/>
            <person name="Barry K."/>
            <person name="Sandor L."/>
            <person name="Lee J."/>
            <person name="Lipzen A."/>
            <person name="Pangilinan J."/>
            <person name="LaButti K."/>
            <person name="Hainaut M."/>
            <person name="Henrissat B."/>
            <person name="Grigoriev I.V."/>
            <person name="Spatafora J.W."/>
            <person name="Aime M.C."/>
        </authorList>
    </citation>
    <scope>NUCLEOTIDE SEQUENCE [LARGE SCALE GENOMIC DNA]</scope>
    <source>
        <strain evidence="12 13">MCA 4718</strain>
    </source>
</reference>
<feature type="compositionally biased region" description="Gly residues" evidence="11">
    <location>
        <begin position="316"/>
        <end position="332"/>
    </location>
</feature>
<feature type="compositionally biased region" description="Low complexity" evidence="11">
    <location>
        <begin position="1"/>
        <end position="26"/>
    </location>
</feature>
<evidence type="ECO:0000256" key="8">
    <source>
        <dbReference type="ARBA" id="ARBA00023306"/>
    </source>
</evidence>
<feature type="compositionally biased region" description="Basic and acidic residues" evidence="11">
    <location>
        <begin position="381"/>
        <end position="390"/>
    </location>
</feature>
<dbReference type="AlphaFoldDB" id="A0A316UCW0"/>
<comment type="subcellular location">
    <subcellularLocation>
        <location evidence="1">Chromosome</location>
        <location evidence="1">Centromere</location>
        <location evidence="1">Kinetochore</location>
    </subcellularLocation>
</comment>
<dbReference type="Proteomes" id="UP000245942">
    <property type="component" value="Unassembled WGS sequence"/>
</dbReference>
<name>A0A316UCW0_9BASI</name>
<dbReference type="GeneID" id="37013419"/>
<keyword evidence="6" id="KW-0995">Kinetochore</keyword>
<organism evidence="12 13">
    <name type="scientific">Pseudomicrostroma glucosiphilum</name>
    <dbReference type="NCBI Taxonomy" id="1684307"/>
    <lineage>
        <taxon>Eukaryota</taxon>
        <taxon>Fungi</taxon>
        <taxon>Dikarya</taxon>
        <taxon>Basidiomycota</taxon>
        <taxon>Ustilaginomycotina</taxon>
        <taxon>Exobasidiomycetes</taxon>
        <taxon>Microstromatales</taxon>
        <taxon>Microstromatales incertae sedis</taxon>
        <taxon>Pseudomicrostroma</taxon>
    </lineage>
</organism>
<evidence type="ECO:0000256" key="5">
    <source>
        <dbReference type="ARBA" id="ARBA00022776"/>
    </source>
</evidence>
<keyword evidence="4" id="KW-0132">Cell division</keyword>
<keyword evidence="3" id="KW-0158">Chromosome</keyword>
<dbReference type="GO" id="GO:0000444">
    <property type="term" value="C:MIS12/MIND type complex"/>
    <property type="evidence" value="ECO:0007669"/>
    <property type="project" value="TreeGrafter"/>
</dbReference>
<dbReference type="GO" id="GO:0000070">
    <property type="term" value="P:mitotic sister chromatid segregation"/>
    <property type="evidence" value="ECO:0007669"/>
    <property type="project" value="TreeGrafter"/>
</dbReference>
<proteinExistence type="inferred from homology"/>
<dbReference type="OrthoDB" id="1884855at2759"/>
<keyword evidence="8" id="KW-0131">Cell cycle</keyword>
<sequence>MPPRKASSSSSKPRTAKTTTAIASTAPPSQSDMPSTEAHLGLIIECLTFNPRIYIDGLTHLATEGVYERGLELEKSILAILKEKGVADAEHEAERGTHKMKTLIDNCLDHVFDTLELYSYKQVFGITTRQASNMVLPHHAGLDLRRGEGDDHERESRELEERQRELTRKLNAAKSTSHALNLALEASTRQMNRARSVHSKLAYLLGDYASEETGGIQATVQHLVDAIQIIRSQRSPLLINLEELRAVDPLGKALIHSTSSLASGSEPEDKAGIAGAGAGAGAGAEEVEPWSAGREGYLRWQTQRMLSSSRRSMGGAAAGYEGGDTTLGGSGGDTSMLASGKGRKRKSGMGTGADESMTSAARRGRPSVALHSTDDGMEGEEVGKTGEMERLANLMSHRPTSAAKGSGDLKRS</sequence>
<gene>
    <name evidence="12" type="ORF">BCV69DRAFT_280654</name>
</gene>
<evidence type="ECO:0008006" key="14">
    <source>
        <dbReference type="Google" id="ProtNLM"/>
    </source>
</evidence>
<dbReference type="RefSeq" id="XP_025350196.1">
    <property type="nucleotide sequence ID" value="XM_025491685.1"/>
</dbReference>
<feature type="coiled-coil region" evidence="10">
    <location>
        <begin position="149"/>
        <end position="176"/>
    </location>
</feature>
<evidence type="ECO:0000256" key="4">
    <source>
        <dbReference type="ARBA" id="ARBA00022618"/>
    </source>
</evidence>